<dbReference type="Proteomes" id="UP001063782">
    <property type="component" value="Chromosome"/>
</dbReference>
<protein>
    <submittedName>
        <fullName evidence="2">HRDC domain-containing protein</fullName>
    </submittedName>
</protein>
<evidence type="ECO:0000313" key="2">
    <source>
        <dbReference type="EMBL" id="UXZ05877.1"/>
    </source>
</evidence>
<sequence>MTEHTAFTFPNIDFDTRQVDDLPVIWVDTPTTLAQLVDEIDEVEVVGLDTEFIKRTTYYPILALVQVNTGKAIYLVDAPKLDLSQFWQALSEVPTMVWYACGEDLGIFYLLAKCPPLTNVFDVQIGVAYLTGILQSGYSQAISEILGISLDKGESQSDWLARPLSEEQRNYAINDVKYLLALYEVVKDTLQQRGILACASEDALSYAKELHTLHNTPDDQLYLDLVAPLYTRRQLALLQQLVIWREQLARAINEPKTFILGKQALREIIQDEPSSIKNLAKTTINRGTLRRYGDEIVRIVHQVAQMPEDKLPPLPAPTYHSKNKPFKNALHQAIDEYSQAHLIPANLLLKNRWINQLLLLVAYDGDLQELPIELQGYRHDWIVQTIMPLLGNYKEQILQVFQTPPA</sequence>
<dbReference type="Pfam" id="PF00570">
    <property type="entry name" value="HRDC"/>
    <property type="match status" value="1"/>
</dbReference>
<dbReference type="SUPFAM" id="SSF53098">
    <property type="entry name" value="Ribonuclease H-like"/>
    <property type="match status" value="1"/>
</dbReference>
<evidence type="ECO:0000259" key="1">
    <source>
        <dbReference type="PROSITE" id="PS50967"/>
    </source>
</evidence>
<dbReference type="InterPro" id="IPR012337">
    <property type="entry name" value="RNaseH-like_sf"/>
</dbReference>
<dbReference type="InterPro" id="IPR010997">
    <property type="entry name" value="HRDC-like_sf"/>
</dbReference>
<dbReference type="EMBL" id="CP089977">
    <property type="protein sequence ID" value="UXZ05877.1"/>
    <property type="molecule type" value="Genomic_DNA"/>
</dbReference>
<gene>
    <name evidence="2" type="ORF">LU297_00340</name>
</gene>
<dbReference type="RefSeq" id="WP_263077402.1">
    <property type="nucleotide sequence ID" value="NZ_CP089977.1"/>
</dbReference>
<reference evidence="2" key="1">
    <citation type="submission" date="2021-12" db="EMBL/GenBank/DDBJ databases">
        <title>taxonomy of Moraxella sp. ZY201224.</title>
        <authorList>
            <person name="Li F."/>
        </authorList>
    </citation>
    <scope>NUCLEOTIDE SEQUENCE</scope>
    <source>
        <strain evidence="2">ZY201224</strain>
    </source>
</reference>
<dbReference type="SMART" id="SM00341">
    <property type="entry name" value="HRDC"/>
    <property type="match status" value="1"/>
</dbReference>
<evidence type="ECO:0000313" key="3">
    <source>
        <dbReference type="Proteomes" id="UP001063782"/>
    </source>
</evidence>
<dbReference type="CDD" id="cd06142">
    <property type="entry name" value="RNaseD_exo"/>
    <property type="match status" value="1"/>
</dbReference>
<name>A0ABY6F6Z9_9GAMM</name>
<keyword evidence="3" id="KW-1185">Reference proteome</keyword>
<dbReference type="Gene3D" id="1.10.150.80">
    <property type="entry name" value="HRDC domain"/>
    <property type="match status" value="2"/>
</dbReference>
<dbReference type="InterPro" id="IPR002121">
    <property type="entry name" value="HRDC_dom"/>
</dbReference>
<proteinExistence type="predicted"/>
<dbReference type="SUPFAM" id="SSF47819">
    <property type="entry name" value="HRDC-like"/>
    <property type="match status" value="2"/>
</dbReference>
<dbReference type="InterPro" id="IPR036397">
    <property type="entry name" value="RNaseH_sf"/>
</dbReference>
<accession>A0ABY6F6Z9</accession>
<dbReference type="PANTHER" id="PTHR47649">
    <property type="entry name" value="RIBONUCLEASE D"/>
    <property type="match status" value="1"/>
</dbReference>
<dbReference type="Gene3D" id="3.30.420.10">
    <property type="entry name" value="Ribonuclease H-like superfamily/Ribonuclease H"/>
    <property type="match status" value="1"/>
</dbReference>
<dbReference type="PROSITE" id="PS50967">
    <property type="entry name" value="HRDC"/>
    <property type="match status" value="1"/>
</dbReference>
<dbReference type="InterPro" id="IPR051086">
    <property type="entry name" value="RNase_D-like"/>
</dbReference>
<dbReference type="PANTHER" id="PTHR47649:SF1">
    <property type="entry name" value="RIBONUCLEASE D"/>
    <property type="match status" value="1"/>
</dbReference>
<dbReference type="Pfam" id="PF01612">
    <property type="entry name" value="DNA_pol_A_exo1"/>
    <property type="match status" value="1"/>
</dbReference>
<feature type="domain" description="HRDC" evidence="1">
    <location>
        <begin position="231"/>
        <end position="310"/>
    </location>
</feature>
<dbReference type="InterPro" id="IPR044876">
    <property type="entry name" value="HRDC_dom_sf"/>
</dbReference>
<dbReference type="InterPro" id="IPR002562">
    <property type="entry name" value="3'-5'_exonuclease_dom"/>
</dbReference>
<organism evidence="2 3">
    <name type="scientific">Moraxella nasicaprae</name>
    <dbReference type="NCBI Taxonomy" id="2904122"/>
    <lineage>
        <taxon>Bacteria</taxon>
        <taxon>Pseudomonadati</taxon>
        <taxon>Pseudomonadota</taxon>
        <taxon>Gammaproteobacteria</taxon>
        <taxon>Moraxellales</taxon>
        <taxon>Moraxellaceae</taxon>
        <taxon>Moraxella</taxon>
    </lineage>
</organism>
<dbReference type="SMART" id="SM00474">
    <property type="entry name" value="35EXOc"/>
    <property type="match status" value="1"/>
</dbReference>